<keyword evidence="3" id="KW-0031">Aminopeptidase</keyword>
<keyword evidence="1" id="KW-0378">Hydrolase</keyword>
<evidence type="ECO:0000259" key="2">
    <source>
        <dbReference type="Pfam" id="PF00326"/>
    </source>
</evidence>
<dbReference type="AlphaFoldDB" id="A0AAX2EFY9"/>
<dbReference type="InterPro" id="IPR029058">
    <property type="entry name" value="AB_hydrolase_fold"/>
</dbReference>
<protein>
    <submittedName>
        <fullName evidence="3">Dipeptidyl aminopeptidase/acylaminoacyl peptidase</fullName>
    </submittedName>
</protein>
<gene>
    <name evidence="3" type="ORF">SAMN04489762_2078</name>
</gene>
<feature type="domain" description="Peptidase S9 prolyl oligopeptidase catalytic" evidence="2">
    <location>
        <begin position="387"/>
        <end position="592"/>
    </location>
</feature>
<evidence type="ECO:0000256" key="1">
    <source>
        <dbReference type="ARBA" id="ARBA00022801"/>
    </source>
</evidence>
<dbReference type="InterPro" id="IPR011042">
    <property type="entry name" value="6-blade_b-propeller_TolB-like"/>
</dbReference>
<dbReference type="GO" id="GO:0006508">
    <property type="term" value="P:proteolysis"/>
    <property type="evidence" value="ECO:0007669"/>
    <property type="project" value="InterPro"/>
</dbReference>
<dbReference type="Gene3D" id="2.120.10.30">
    <property type="entry name" value="TolB, C-terminal domain"/>
    <property type="match status" value="1"/>
</dbReference>
<accession>A0AAX2EFY9</accession>
<reference evidence="3 4" key="1">
    <citation type="submission" date="2016-10" db="EMBL/GenBank/DDBJ databases">
        <authorList>
            <person name="Varghese N."/>
            <person name="Submissions S."/>
        </authorList>
    </citation>
    <scope>NUCLEOTIDE SEQUENCE [LARGE SCALE GENOMIC DNA]</scope>
    <source>
        <strain evidence="3 4">DSM 21619</strain>
    </source>
</reference>
<dbReference type="EMBL" id="FOCD01000002">
    <property type="protein sequence ID" value="SEN37228.1"/>
    <property type="molecule type" value="Genomic_DNA"/>
</dbReference>
<proteinExistence type="predicted"/>
<dbReference type="Gene3D" id="3.40.50.1820">
    <property type="entry name" value="alpha/beta hydrolase"/>
    <property type="match status" value="1"/>
</dbReference>
<dbReference type="RefSeq" id="WP_093880621.1">
    <property type="nucleotide sequence ID" value="NZ_FOCD01000002.1"/>
</dbReference>
<keyword evidence="3" id="KW-0645">Protease</keyword>
<evidence type="ECO:0000313" key="4">
    <source>
        <dbReference type="Proteomes" id="UP000199735"/>
    </source>
</evidence>
<dbReference type="PANTHER" id="PTHR42776">
    <property type="entry name" value="SERINE PEPTIDASE S9 FAMILY MEMBER"/>
    <property type="match status" value="1"/>
</dbReference>
<dbReference type="Pfam" id="PF00326">
    <property type="entry name" value="Peptidase_S9"/>
    <property type="match status" value="1"/>
</dbReference>
<dbReference type="PANTHER" id="PTHR42776:SF27">
    <property type="entry name" value="DIPEPTIDYL PEPTIDASE FAMILY MEMBER 6"/>
    <property type="match status" value="1"/>
</dbReference>
<dbReference type="InterPro" id="IPR001375">
    <property type="entry name" value="Peptidase_S9_cat"/>
</dbReference>
<dbReference type="GO" id="GO:0004177">
    <property type="term" value="F:aminopeptidase activity"/>
    <property type="evidence" value="ECO:0007669"/>
    <property type="project" value="UniProtKB-KW"/>
</dbReference>
<evidence type="ECO:0000313" key="3">
    <source>
        <dbReference type="EMBL" id="SEN37228.1"/>
    </source>
</evidence>
<dbReference type="SUPFAM" id="SSF53474">
    <property type="entry name" value="alpha/beta-Hydrolases"/>
    <property type="match status" value="1"/>
</dbReference>
<sequence length="599" mass="67671">MIDFPKPAAKQFLQTLALGRFAVTSNEDQLLFVSNLSGKMNLWSIKLPGGFPSQLTFENQSIGSIHVDPKGRYTLITSDFDGDENYKIKVLSPAGGQAKALIPAEEQTKQFVSHISDDGEYLYYATSQGNPEFFNSFRRNVMTGEEELLVAGEDALTTIESVSEDGCVIAYVKNFSNTHSLIEALDGDKTHILSSEPEEIQEMRRAVVAGRKVYYLTNLHDDHHYLASYDLDEKFSTIIKKLPNASMDELDYDAANQCLYVRTLEGAIAKLYRYTIYGEKWKEVASPFDMFLGLKIAKTGALYVLGSTSTSPMQIFKFTGTDWEPIVTNSVPGVPEEMLVEAETIKYPSFDGLQIEALWFKAPDEVSNGATIFWPHGGPQSLETKAFRSYFQYWLANGYSVFAPNFRGSAGYGSDFMKMVERDWGYGPRLDCVKGAEWLFEQGYAKPDTLYCVGGSYGGYMTLLLHGRHKDLFRAFVDIFGPCDLFTFYHSVPDHWKQMMDKFVGNPDRDKEKFIEDSPITYLENMTKPMFVVQGANDPRVVQAESDKIVNALREKGVQVEYLLLEDEGHGFSKKENELLVFERIVAFLDKQRLGHPVR</sequence>
<dbReference type="SUPFAM" id="SSF82171">
    <property type="entry name" value="DPP6 N-terminal domain-like"/>
    <property type="match status" value="1"/>
</dbReference>
<comment type="caution">
    <text evidence="3">The sequence shown here is derived from an EMBL/GenBank/DDBJ whole genome shotgun (WGS) entry which is preliminary data.</text>
</comment>
<dbReference type="GO" id="GO:0004252">
    <property type="term" value="F:serine-type endopeptidase activity"/>
    <property type="evidence" value="ECO:0007669"/>
    <property type="project" value="TreeGrafter"/>
</dbReference>
<name>A0AAX2EFY9_9BACI</name>
<organism evidence="3 4">
    <name type="scientific">Terribacillus saccharophilus</name>
    <dbReference type="NCBI Taxonomy" id="361277"/>
    <lineage>
        <taxon>Bacteria</taxon>
        <taxon>Bacillati</taxon>
        <taxon>Bacillota</taxon>
        <taxon>Bacilli</taxon>
        <taxon>Bacillales</taxon>
        <taxon>Bacillaceae</taxon>
        <taxon>Terribacillus</taxon>
    </lineage>
</organism>
<dbReference type="Proteomes" id="UP000199735">
    <property type="component" value="Unassembled WGS sequence"/>
</dbReference>